<dbReference type="Proteomes" id="UP000504636">
    <property type="component" value="Unplaced"/>
</dbReference>
<dbReference type="GO" id="GO:0016020">
    <property type="term" value="C:membrane"/>
    <property type="evidence" value="ECO:0007669"/>
    <property type="project" value="UniProtKB-SubCell"/>
</dbReference>
<evidence type="ECO:0000256" key="6">
    <source>
        <dbReference type="SAM" id="Phobius"/>
    </source>
</evidence>
<dbReference type="InterPro" id="IPR049326">
    <property type="entry name" value="Rhodopsin_dom_fungi"/>
</dbReference>
<dbReference type="InterPro" id="IPR052337">
    <property type="entry name" value="SAT4-like"/>
</dbReference>
<gene>
    <name evidence="8 10" type="ORF">BDZ99DRAFT_341003</name>
</gene>
<dbReference type="RefSeq" id="XP_033582440.1">
    <property type="nucleotide sequence ID" value="XM_033714369.1"/>
</dbReference>
<evidence type="ECO:0000259" key="7">
    <source>
        <dbReference type="Pfam" id="PF20684"/>
    </source>
</evidence>
<evidence type="ECO:0000256" key="3">
    <source>
        <dbReference type="ARBA" id="ARBA00022989"/>
    </source>
</evidence>
<keyword evidence="4 6" id="KW-0472">Membrane</keyword>
<evidence type="ECO:0000313" key="10">
    <source>
        <dbReference type="RefSeq" id="XP_033582440.1"/>
    </source>
</evidence>
<feature type="non-terminal residue" evidence="8">
    <location>
        <position position="1"/>
    </location>
</feature>
<protein>
    <recommendedName>
        <fullName evidence="7">Rhodopsin domain-containing protein</fullName>
    </recommendedName>
</protein>
<keyword evidence="2 6" id="KW-0812">Transmembrane</keyword>
<proteinExistence type="inferred from homology"/>
<dbReference type="Pfam" id="PF20684">
    <property type="entry name" value="Fung_rhodopsin"/>
    <property type="match status" value="1"/>
</dbReference>
<evidence type="ECO:0000256" key="2">
    <source>
        <dbReference type="ARBA" id="ARBA00022692"/>
    </source>
</evidence>
<evidence type="ECO:0000256" key="1">
    <source>
        <dbReference type="ARBA" id="ARBA00004141"/>
    </source>
</evidence>
<evidence type="ECO:0000256" key="4">
    <source>
        <dbReference type="ARBA" id="ARBA00023136"/>
    </source>
</evidence>
<dbReference type="AlphaFoldDB" id="A0A6A6Z2Z4"/>
<sequence length="95" mass="10901">GVFNTISDTTMVLLPQRVIWKLNMSRWRRVGLSTIFLFGILACIVSLVRLYCCARVFKSHDYTYYTLLMALGSFPEMTAGFLVICLPLLLKFVRS</sequence>
<feature type="transmembrane region" description="Helical" evidence="6">
    <location>
        <begin position="30"/>
        <end position="52"/>
    </location>
</feature>
<keyword evidence="3 6" id="KW-1133">Transmembrane helix</keyword>
<dbReference type="PANTHER" id="PTHR33048">
    <property type="entry name" value="PTH11-LIKE INTEGRAL MEMBRANE PROTEIN (AFU_ORTHOLOGUE AFUA_5G11245)"/>
    <property type="match status" value="1"/>
</dbReference>
<feature type="domain" description="Rhodopsin" evidence="7">
    <location>
        <begin position="2"/>
        <end position="93"/>
    </location>
</feature>
<comment type="similarity">
    <text evidence="5">Belongs to the SAT4 family.</text>
</comment>
<feature type="transmembrane region" description="Helical" evidence="6">
    <location>
        <begin position="64"/>
        <end position="90"/>
    </location>
</feature>
<dbReference type="GeneID" id="54455262"/>
<evidence type="ECO:0000256" key="5">
    <source>
        <dbReference type="ARBA" id="ARBA00038359"/>
    </source>
</evidence>
<evidence type="ECO:0000313" key="8">
    <source>
        <dbReference type="EMBL" id="KAF2815476.1"/>
    </source>
</evidence>
<organism evidence="8">
    <name type="scientific">Mytilinidion resinicola</name>
    <dbReference type="NCBI Taxonomy" id="574789"/>
    <lineage>
        <taxon>Eukaryota</taxon>
        <taxon>Fungi</taxon>
        <taxon>Dikarya</taxon>
        <taxon>Ascomycota</taxon>
        <taxon>Pezizomycotina</taxon>
        <taxon>Dothideomycetes</taxon>
        <taxon>Pleosporomycetidae</taxon>
        <taxon>Mytilinidiales</taxon>
        <taxon>Mytilinidiaceae</taxon>
        <taxon>Mytilinidion</taxon>
    </lineage>
</organism>
<reference evidence="8 10" key="1">
    <citation type="journal article" date="2020" name="Stud. Mycol.">
        <title>101 Dothideomycetes genomes: a test case for predicting lifestyles and emergence of pathogens.</title>
        <authorList>
            <person name="Haridas S."/>
            <person name="Albert R."/>
            <person name="Binder M."/>
            <person name="Bloem J."/>
            <person name="Labutti K."/>
            <person name="Salamov A."/>
            <person name="Andreopoulos B."/>
            <person name="Baker S."/>
            <person name="Barry K."/>
            <person name="Bills G."/>
            <person name="Bluhm B."/>
            <person name="Cannon C."/>
            <person name="Castanera R."/>
            <person name="Culley D."/>
            <person name="Daum C."/>
            <person name="Ezra D."/>
            <person name="Gonzalez J."/>
            <person name="Henrissat B."/>
            <person name="Kuo A."/>
            <person name="Liang C."/>
            <person name="Lipzen A."/>
            <person name="Lutzoni F."/>
            <person name="Magnuson J."/>
            <person name="Mondo S."/>
            <person name="Nolan M."/>
            <person name="Ohm R."/>
            <person name="Pangilinan J."/>
            <person name="Park H.-J."/>
            <person name="Ramirez L."/>
            <person name="Alfaro M."/>
            <person name="Sun H."/>
            <person name="Tritt A."/>
            <person name="Yoshinaga Y."/>
            <person name="Zwiers L.-H."/>
            <person name="Turgeon B."/>
            <person name="Goodwin S."/>
            <person name="Spatafora J."/>
            <person name="Crous P."/>
            <person name="Grigoriev I."/>
        </authorList>
    </citation>
    <scope>NUCLEOTIDE SEQUENCE</scope>
    <source>
        <strain evidence="8 10">CBS 304.34</strain>
    </source>
</reference>
<dbReference type="PANTHER" id="PTHR33048:SF47">
    <property type="entry name" value="INTEGRAL MEMBRANE PROTEIN-RELATED"/>
    <property type="match status" value="1"/>
</dbReference>
<accession>A0A6A6Z2Z4</accession>
<evidence type="ECO:0000313" key="9">
    <source>
        <dbReference type="Proteomes" id="UP000504636"/>
    </source>
</evidence>
<name>A0A6A6Z2Z4_9PEZI</name>
<reference evidence="10" key="2">
    <citation type="submission" date="2020-04" db="EMBL/GenBank/DDBJ databases">
        <authorList>
            <consortium name="NCBI Genome Project"/>
        </authorList>
    </citation>
    <scope>NUCLEOTIDE SEQUENCE</scope>
    <source>
        <strain evidence="10">CBS 304.34</strain>
    </source>
</reference>
<comment type="subcellular location">
    <subcellularLocation>
        <location evidence="1">Membrane</location>
        <topology evidence="1">Multi-pass membrane protein</topology>
    </subcellularLocation>
</comment>
<keyword evidence="9" id="KW-1185">Reference proteome</keyword>
<dbReference type="OrthoDB" id="4682787at2759"/>
<feature type="non-terminal residue" evidence="8">
    <location>
        <position position="95"/>
    </location>
</feature>
<reference evidence="10" key="3">
    <citation type="submission" date="2025-04" db="UniProtKB">
        <authorList>
            <consortium name="RefSeq"/>
        </authorList>
    </citation>
    <scope>IDENTIFICATION</scope>
    <source>
        <strain evidence="10">CBS 304.34</strain>
    </source>
</reference>
<dbReference type="EMBL" id="MU003694">
    <property type="protein sequence ID" value="KAF2815476.1"/>
    <property type="molecule type" value="Genomic_DNA"/>
</dbReference>